<dbReference type="SUPFAM" id="SSF56601">
    <property type="entry name" value="beta-lactamase/transpeptidase-like"/>
    <property type="match status" value="1"/>
</dbReference>
<sequence length="559" mass="61016">MVDNKVLSGIVLGFLIVVVAGAFLVFNPLKSDNSPDNGMVGSVNQTGNNTTNNTGILPSNSLITFIPLSSGFNIQSSSISPPNSGPPVTDPLDHIISLFDAYVNSIFPESGIPGSAIVIVKGDKVVYMNCLGVKNLASGEPVSPNTLFEIGSCSKAFTATNIAQLVSNGTLSWDDPISKYFPDISEFQMYDSEVTGKLTIRDCLSHRSGQPAYSQDTEWMMFNDSYSRMLYNLRYVKNDTPFNTTYAYNNIIYALAGYYASRATGITWSELIKEDLLNPLGMTSSTATVKDFFNSPDHATPYKLLSNGTLVPYHTASIDEVGPAGVLGCSISEMANWLKFQIADTGMYNGVQIVSKEDLDETRTGQIKYTDTIQYAMGWLVNDQLITHAGDTISSQTSVSVFLKEGIGIVSVTNAGPIGQDFNSAILAKLSLLLKGNEVTDPWIDYGYKDQHKPAPFPDPVPPLVGPQALDTYTGVYSNDFYGNITITVENNVLKCYYGYNTQSNDLKHWNDSVFLDPIFDMPLEFKDIHDGSAHQLETSVQNYTTTPPGTSVFNRTES</sequence>
<feature type="domain" description="Beta-lactamase-related" evidence="2">
    <location>
        <begin position="109"/>
        <end position="427"/>
    </location>
</feature>
<feature type="transmembrane region" description="Helical" evidence="1">
    <location>
        <begin position="6"/>
        <end position="26"/>
    </location>
</feature>
<evidence type="ECO:0000259" key="2">
    <source>
        <dbReference type="Pfam" id="PF00144"/>
    </source>
</evidence>
<dbReference type="AlphaFoldDB" id="A0A0S4FQ92"/>
<dbReference type="PANTHER" id="PTHR46825">
    <property type="entry name" value="D-ALANYL-D-ALANINE-CARBOXYPEPTIDASE/ENDOPEPTIDASE AMPH"/>
    <property type="match status" value="1"/>
</dbReference>
<name>A0A0S4FQ92_METFO</name>
<dbReference type="InterPro" id="IPR012338">
    <property type="entry name" value="Beta-lactam/transpept-like"/>
</dbReference>
<keyword evidence="5" id="KW-1185">Reference proteome</keyword>
<evidence type="ECO:0000313" key="5">
    <source>
        <dbReference type="Proteomes" id="UP000062768"/>
    </source>
</evidence>
<evidence type="ECO:0008006" key="6">
    <source>
        <dbReference type="Google" id="ProtNLM"/>
    </source>
</evidence>
<gene>
    <name evidence="4" type="ORF">MB9_1566</name>
</gene>
<dbReference type="PATRIC" id="fig|2162.10.peg.1634"/>
<dbReference type="PANTHER" id="PTHR46825:SF15">
    <property type="entry name" value="BETA-LACTAMASE-RELATED DOMAIN-CONTAINING PROTEIN"/>
    <property type="match status" value="1"/>
</dbReference>
<dbReference type="InterPro" id="IPR001466">
    <property type="entry name" value="Beta-lactam-related"/>
</dbReference>
<dbReference type="OrthoDB" id="111095at2157"/>
<accession>A0A0S4FQ92</accession>
<evidence type="ECO:0000313" key="4">
    <source>
        <dbReference type="EMBL" id="CEL25201.1"/>
    </source>
</evidence>
<evidence type="ECO:0000259" key="3">
    <source>
        <dbReference type="Pfam" id="PF11954"/>
    </source>
</evidence>
<reference evidence="4" key="1">
    <citation type="submission" date="2014-09" db="EMBL/GenBank/DDBJ databases">
        <authorList>
            <person name="Wibberg D."/>
        </authorList>
    </citation>
    <scope>NUCLEOTIDE SEQUENCE [LARGE SCALE GENOMIC DNA]</scope>
    <source>
        <strain evidence="4">Mb9</strain>
    </source>
</reference>
<proteinExistence type="predicted"/>
<dbReference type="Gene3D" id="2.40.128.600">
    <property type="match status" value="1"/>
</dbReference>
<dbReference type="InterPro" id="IPR050491">
    <property type="entry name" value="AmpC-like"/>
</dbReference>
<dbReference type="EMBL" id="LN734822">
    <property type="protein sequence ID" value="CEL25201.1"/>
    <property type="molecule type" value="Genomic_DNA"/>
</dbReference>
<dbReference type="Pfam" id="PF00144">
    <property type="entry name" value="Beta-lactamase"/>
    <property type="match status" value="1"/>
</dbReference>
<keyword evidence="1" id="KW-1133">Transmembrane helix</keyword>
<keyword evidence="1" id="KW-0812">Transmembrane</keyword>
<dbReference type="Gene3D" id="3.40.710.10">
    <property type="entry name" value="DD-peptidase/beta-lactamase superfamily"/>
    <property type="match status" value="1"/>
</dbReference>
<keyword evidence="1" id="KW-0472">Membrane</keyword>
<dbReference type="Proteomes" id="UP000062768">
    <property type="component" value="Chromosome I"/>
</dbReference>
<evidence type="ECO:0000256" key="1">
    <source>
        <dbReference type="SAM" id="Phobius"/>
    </source>
</evidence>
<dbReference type="Pfam" id="PF11954">
    <property type="entry name" value="DUF3471"/>
    <property type="match status" value="1"/>
</dbReference>
<organism evidence="4 5">
    <name type="scientific">Methanobacterium formicicum</name>
    <dbReference type="NCBI Taxonomy" id="2162"/>
    <lineage>
        <taxon>Archaea</taxon>
        <taxon>Methanobacteriati</taxon>
        <taxon>Methanobacteriota</taxon>
        <taxon>Methanomada group</taxon>
        <taxon>Methanobacteria</taxon>
        <taxon>Methanobacteriales</taxon>
        <taxon>Methanobacteriaceae</taxon>
        <taxon>Methanobacterium</taxon>
    </lineage>
</organism>
<protein>
    <recommendedName>
        <fullName evidence="6">Beta-lactamase</fullName>
    </recommendedName>
</protein>
<feature type="domain" description="Peptidase S12 Pab87-related C-terminal" evidence="3">
    <location>
        <begin position="466"/>
        <end position="540"/>
    </location>
</feature>
<dbReference type="InterPro" id="IPR021860">
    <property type="entry name" value="Peptidase_S12_Pab87-rel_C"/>
</dbReference>